<protein>
    <submittedName>
        <fullName evidence="1">Uncharacterized protein</fullName>
    </submittedName>
</protein>
<dbReference type="KEGG" id="pfj:MYCFIDRAFT_169955"/>
<dbReference type="RefSeq" id="XP_007921409.1">
    <property type="nucleotide sequence ID" value="XM_007923218.1"/>
</dbReference>
<dbReference type="GeneID" id="19332429"/>
<evidence type="ECO:0000313" key="1">
    <source>
        <dbReference type="EMBL" id="EME88326.1"/>
    </source>
</evidence>
<sequence>MSQAEVNSAIQTEASSLSARHQRLLFLFLRNWLTRDIDSIADHFATCKIMAVFYRVNTLPIADSVFPLMGSVHSLISKGRGAGSGLIATIWSKLDTLVNCALFARQWFLEERAELNGMGACQEGGWTGRPSSVRNLCKSRRSIYSTDIAITPWLPKMLKHSHITVIAVTIIMIIESVISDYNQ</sequence>
<proteinExistence type="predicted"/>
<gene>
    <name evidence="1" type="ORF">MYCFIDRAFT_169955</name>
</gene>
<dbReference type="AlphaFoldDB" id="N1Q962"/>
<evidence type="ECO:0000313" key="2">
    <source>
        <dbReference type="Proteomes" id="UP000016932"/>
    </source>
</evidence>
<reference evidence="1 2" key="1">
    <citation type="journal article" date="2012" name="PLoS Pathog.">
        <title>Diverse lifestyles and strategies of plant pathogenesis encoded in the genomes of eighteen Dothideomycetes fungi.</title>
        <authorList>
            <person name="Ohm R.A."/>
            <person name="Feau N."/>
            <person name="Henrissat B."/>
            <person name="Schoch C.L."/>
            <person name="Horwitz B.A."/>
            <person name="Barry K.W."/>
            <person name="Condon B.J."/>
            <person name="Copeland A.C."/>
            <person name="Dhillon B."/>
            <person name="Glaser F."/>
            <person name="Hesse C.N."/>
            <person name="Kosti I."/>
            <person name="LaButti K."/>
            <person name="Lindquist E.A."/>
            <person name="Lucas S."/>
            <person name="Salamov A.A."/>
            <person name="Bradshaw R.E."/>
            <person name="Ciuffetti L."/>
            <person name="Hamelin R.C."/>
            <person name="Kema G.H.J."/>
            <person name="Lawrence C."/>
            <person name="Scott J.A."/>
            <person name="Spatafora J.W."/>
            <person name="Turgeon B.G."/>
            <person name="de Wit P.J.G.M."/>
            <person name="Zhong S."/>
            <person name="Goodwin S.B."/>
            <person name="Grigoriev I.V."/>
        </authorList>
    </citation>
    <scope>NUCLEOTIDE SEQUENCE [LARGE SCALE GENOMIC DNA]</scope>
    <source>
        <strain evidence="1 2">CIRAD86</strain>
    </source>
</reference>
<dbReference type="HOGENOM" id="CLU_1475762_0_0_1"/>
<accession>N1Q962</accession>
<dbReference type="VEuPathDB" id="FungiDB:MYCFIDRAFT_169955"/>
<dbReference type="Proteomes" id="UP000016932">
    <property type="component" value="Unassembled WGS sequence"/>
</dbReference>
<dbReference type="EMBL" id="KB446555">
    <property type="protein sequence ID" value="EME88326.1"/>
    <property type="molecule type" value="Genomic_DNA"/>
</dbReference>
<organism evidence="1 2">
    <name type="scientific">Pseudocercospora fijiensis (strain CIRAD86)</name>
    <name type="common">Black leaf streak disease fungus</name>
    <name type="synonym">Mycosphaerella fijiensis</name>
    <dbReference type="NCBI Taxonomy" id="383855"/>
    <lineage>
        <taxon>Eukaryota</taxon>
        <taxon>Fungi</taxon>
        <taxon>Dikarya</taxon>
        <taxon>Ascomycota</taxon>
        <taxon>Pezizomycotina</taxon>
        <taxon>Dothideomycetes</taxon>
        <taxon>Dothideomycetidae</taxon>
        <taxon>Mycosphaerellales</taxon>
        <taxon>Mycosphaerellaceae</taxon>
        <taxon>Pseudocercospora</taxon>
    </lineage>
</organism>
<keyword evidence="2" id="KW-1185">Reference proteome</keyword>
<name>N1Q962_PSEFD</name>